<dbReference type="EnsemblPlants" id="OMERI01G42210.1">
    <property type="protein sequence ID" value="OMERI01G42210.1"/>
    <property type="gene ID" value="OMERI01G42210"/>
</dbReference>
<proteinExistence type="predicted"/>
<dbReference type="Gramene" id="OMERI01G42210.1">
    <property type="protein sequence ID" value="OMERI01G42210.1"/>
    <property type="gene ID" value="OMERI01G42210"/>
</dbReference>
<keyword evidence="3" id="KW-1185">Reference proteome</keyword>
<feature type="region of interest" description="Disordered" evidence="1">
    <location>
        <begin position="43"/>
        <end position="64"/>
    </location>
</feature>
<accession>A0A0E0CDI6</accession>
<evidence type="ECO:0000256" key="1">
    <source>
        <dbReference type="SAM" id="MobiDB-lite"/>
    </source>
</evidence>
<dbReference type="eggNOG" id="KOG4197">
    <property type="taxonomic scope" value="Eukaryota"/>
</dbReference>
<name>A0A0E0CDI6_9ORYZ</name>
<organism evidence="2">
    <name type="scientific">Oryza meridionalis</name>
    <dbReference type="NCBI Taxonomy" id="40149"/>
    <lineage>
        <taxon>Eukaryota</taxon>
        <taxon>Viridiplantae</taxon>
        <taxon>Streptophyta</taxon>
        <taxon>Embryophyta</taxon>
        <taxon>Tracheophyta</taxon>
        <taxon>Spermatophyta</taxon>
        <taxon>Magnoliopsida</taxon>
        <taxon>Liliopsida</taxon>
        <taxon>Poales</taxon>
        <taxon>Poaceae</taxon>
        <taxon>BOP clade</taxon>
        <taxon>Oryzoideae</taxon>
        <taxon>Oryzeae</taxon>
        <taxon>Oryzinae</taxon>
        <taxon>Oryza</taxon>
    </lineage>
</organism>
<reference evidence="2" key="2">
    <citation type="submission" date="2018-05" db="EMBL/GenBank/DDBJ databases">
        <title>OmerRS3 (Oryza meridionalis Reference Sequence Version 3).</title>
        <authorList>
            <person name="Zhang J."/>
            <person name="Kudrna D."/>
            <person name="Lee S."/>
            <person name="Talag J."/>
            <person name="Welchert J."/>
            <person name="Wing R.A."/>
        </authorList>
    </citation>
    <scope>NUCLEOTIDE SEQUENCE [LARGE SCALE GENOMIC DNA]</scope>
    <source>
        <strain evidence="2">cv. OR44</strain>
    </source>
</reference>
<evidence type="ECO:0000313" key="2">
    <source>
        <dbReference type="EnsemblPlants" id="OMERI01G42210.1"/>
    </source>
</evidence>
<reference evidence="2" key="1">
    <citation type="submission" date="2015-04" db="UniProtKB">
        <authorList>
            <consortium name="EnsemblPlants"/>
        </authorList>
    </citation>
    <scope>IDENTIFICATION</scope>
</reference>
<dbReference type="AlphaFoldDB" id="A0A0E0CDI6"/>
<dbReference type="Proteomes" id="UP000008021">
    <property type="component" value="Chromosome 1"/>
</dbReference>
<evidence type="ECO:0000313" key="3">
    <source>
        <dbReference type="Proteomes" id="UP000008021"/>
    </source>
</evidence>
<protein>
    <submittedName>
        <fullName evidence="2">Uncharacterized protein</fullName>
    </submittedName>
</protein>
<sequence>MLTERSKLEICVKKGPLQASMASLALRVEAVWALMVWAEEAKKPSERMKEGNPPIPPRRESLHT</sequence>
<dbReference type="HOGENOM" id="CLU_2871451_0_0_1"/>